<dbReference type="RefSeq" id="WP_158766244.1">
    <property type="nucleotide sequence ID" value="NZ_CP047045.1"/>
</dbReference>
<sequence>MSTNLAERRKGRALTLALIAGALVAIAAVTAAIEFRSARPDLASGLVLPGLEDQIQDGQRIIITSADATYRIERAQRGESSVWVMRDRGDYPVLPARLAQLTEGLEQLRFTRRMTADPSKHQRLGVTDPREGGRGVLVQVEDARGALLVNLILGVEASGLYVRRPDDPQTWAAQGELPPLRDVASWLELRPIDMSADRLARVEIMPAQGRAYILARDSAEQPWRIAVPALAAMAQSSVAAAAERITQVSPVDVQPAPAIQGTAIARVRATTFDGVAIDAELIPSDGQTWLKLVARAGAPEQEPAALEINNRVAPWAYALSGMDVDGLAPPLVALVPGIGPPQ</sequence>
<feature type="domain" description="DUF4340" evidence="1">
    <location>
        <begin position="83"/>
        <end position="243"/>
    </location>
</feature>
<dbReference type="InterPro" id="IPR025641">
    <property type="entry name" value="DUF4340"/>
</dbReference>
<evidence type="ECO:0000313" key="2">
    <source>
        <dbReference type="EMBL" id="QGZ95380.1"/>
    </source>
</evidence>
<evidence type="ECO:0000313" key="3">
    <source>
        <dbReference type="Proteomes" id="UP000431269"/>
    </source>
</evidence>
<evidence type="ECO:0000259" key="1">
    <source>
        <dbReference type="Pfam" id="PF14238"/>
    </source>
</evidence>
<dbReference type="KEGG" id="tsv:DSM104635_02229"/>
<protein>
    <recommendedName>
        <fullName evidence="1">DUF4340 domain-containing protein</fullName>
    </recommendedName>
</protein>
<proteinExistence type="predicted"/>
<dbReference type="EMBL" id="CP047045">
    <property type="protein sequence ID" value="QGZ95380.1"/>
    <property type="molecule type" value="Genomic_DNA"/>
</dbReference>
<dbReference type="Pfam" id="PF14238">
    <property type="entry name" value="DUF4340"/>
    <property type="match status" value="1"/>
</dbReference>
<dbReference type="AlphaFoldDB" id="A0A6I6MJM3"/>
<gene>
    <name evidence="2" type="ORF">DSM104635_02229</name>
</gene>
<organism evidence="2 3">
    <name type="scientific">Terricaulis silvestris</name>
    <dbReference type="NCBI Taxonomy" id="2686094"/>
    <lineage>
        <taxon>Bacteria</taxon>
        <taxon>Pseudomonadati</taxon>
        <taxon>Pseudomonadota</taxon>
        <taxon>Alphaproteobacteria</taxon>
        <taxon>Caulobacterales</taxon>
        <taxon>Caulobacteraceae</taxon>
        <taxon>Terricaulis</taxon>
    </lineage>
</organism>
<dbReference type="Proteomes" id="UP000431269">
    <property type="component" value="Chromosome"/>
</dbReference>
<accession>A0A6I6MJM3</accession>
<keyword evidence="3" id="KW-1185">Reference proteome</keyword>
<reference evidence="3" key="1">
    <citation type="submission" date="2019-12" db="EMBL/GenBank/DDBJ databases">
        <title>Complete genome of Terracaulis silvestris 0127_4.</title>
        <authorList>
            <person name="Vieira S."/>
            <person name="Riedel T."/>
            <person name="Sproer C."/>
            <person name="Pascual J."/>
            <person name="Boedeker C."/>
            <person name="Overmann J."/>
        </authorList>
    </citation>
    <scope>NUCLEOTIDE SEQUENCE [LARGE SCALE GENOMIC DNA]</scope>
    <source>
        <strain evidence="3">0127_4</strain>
    </source>
</reference>
<name>A0A6I6MJM3_9CAUL</name>